<dbReference type="InterPro" id="IPR007324">
    <property type="entry name" value="Sugar-bd_dom_put"/>
</dbReference>
<dbReference type="PANTHER" id="PTHR34294">
    <property type="entry name" value="TRANSCRIPTIONAL REGULATOR-RELATED"/>
    <property type="match status" value="1"/>
</dbReference>
<evidence type="ECO:0000256" key="1">
    <source>
        <dbReference type="ARBA" id="ARBA00010466"/>
    </source>
</evidence>
<dbReference type="Gene3D" id="3.40.50.1360">
    <property type="match status" value="1"/>
</dbReference>
<evidence type="ECO:0000259" key="5">
    <source>
        <dbReference type="Pfam" id="PF04198"/>
    </source>
</evidence>
<feature type="domain" description="RNA polymerase sigma-70 region 4" evidence="6">
    <location>
        <begin position="13"/>
        <end position="44"/>
    </location>
</feature>
<gene>
    <name evidence="7" type="ORF">P9850_16430</name>
</gene>
<dbReference type="InterPro" id="IPR009057">
    <property type="entry name" value="Homeodomain-like_sf"/>
</dbReference>
<dbReference type="SUPFAM" id="SSF100950">
    <property type="entry name" value="NagB/RpiA/CoA transferase-like"/>
    <property type="match status" value="1"/>
</dbReference>
<dbReference type="InterPro" id="IPR051054">
    <property type="entry name" value="SorC_transcr_regulators"/>
</dbReference>
<sequence length="309" mass="34006">MEDRRLLVKISHMYYLEGATQSEIAKVFGVSRSLISKYLSKAREAGIVEIKIHDGSHHPFMNIEARIEKKYGLREVICVPNLGNGTDLDSIGTYASRYLLRILKNGQIVGVSSGTTLLSVAKQLSAKLPYASTTFVPIVGGMGDERVDIHANVLVSMFAEKLKAHYKFLHAPVIADSKKDKELFMSQSSIQGVFELAEKADIILVGIGGSPKHSTITRSEIGKKYRQYFNELDAVGDICYKFIDENGNAPSNSWNDKIISFDIKKLKKIPFVIGVAAGVEKVEAIKAVLNGKLINVLITDEKTAEMLGS</sequence>
<evidence type="ECO:0000313" key="7">
    <source>
        <dbReference type="EMBL" id="MED5053383.1"/>
    </source>
</evidence>
<comment type="caution">
    <text evidence="7">The sequence shown here is derived from an EMBL/GenBank/DDBJ whole genome shotgun (WGS) entry which is preliminary data.</text>
</comment>
<reference evidence="7 8" key="1">
    <citation type="submission" date="2023-03" db="EMBL/GenBank/DDBJ databases">
        <title>Bacillus Genome Sequencing.</title>
        <authorList>
            <person name="Dunlap C."/>
        </authorList>
    </citation>
    <scope>NUCLEOTIDE SEQUENCE [LARGE SCALE GENOMIC DNA]</scope>
    <source>
        <strain evidence="7 8">NRS-38</strain>
    </source>
</reference>
<evidence type="ECO:0000256" key="2">
    <source>
        <dbReference type="ARBA" id="ARBA00023015"/>
    </source>
</evidence>
<protein>
    <submittedName>
        <fullName evidence="7">Sugar-binding transcriptional regulator</fullName>
    </submittedName>
</protein>
<dbReference type="GO" id="GO:0003677">
    <property type="term" value="F:DNA binding"/>
    <property type="evidence" value="ECO:0007669"/>
    <property type="project" value="UniProtKB-KW"/>
</dbReference>
<evidence type="ECO:0000313" key="8">
    <source>
        <dbReference type="Proteomes" id="UP001339962"/>
    </source>
</evidence>
<keyword evidence="2" id="KW-0805">Transcription regulation</keyword>
<evidence type="ECO:0000256" key="3">
    <source>
        <dbReference type="ARBA" id="ARBA00023125"/>
    </source>
</evidence>
<evidence type="ECO:0000259" key="6">
    <source>
        <dbReference type="Pfam" id="PF04545"/>
    </source>
</evidence>
<accession>A0ABD5IZU5</accession>
<keyword evidence="3" id="KW-0238">DNA-binding</keyword>
<evidence type="ECO:0000256" key="4">
    <source>
        <dbReference type="ARBA" id="ARBA00023163"/>
    </source>
</evidence>
<dbReference type="EMBL" id="JARTLI010000045">
    <property type="protein sequence ID" value="MED5053383.1"/>
    <property type="molecule type" value="Genomic_DNA"/>
</dbReference>
<dbReference type="AlphaFoldDB" id="A0ABD5IZU5"/>
<dbReference type="Proteomes" id="UP001339962">
    <property type="component" value="Unassembled WGS sequence"/>
</dbReference>
<dbReference type="Pfam" id="PF04545">
    <property type="entry name" value="Sigma70_r4"/>
    <property type="match status" value="1"/>
</dbReference>
<dbReference type="InterPro" id="IPR007630">
    <property type="entry name" value="RNA_pol_sigma70_r4"/>
</dbReference>
<organism evidence="7 8">
    <name type="scientific">Anoxybacteroides rupiense</name>
    <dbReference type="NCBI Taxonomy" id="311460"/>
    <lineage>
        <taxon>Bacteria</taxon>
        <taxon>Bacillati</taxon>
        <taxon>Bacillota</taxon>
        <taxon>Bacilli</taxon>
        <taxon>Bacillales</taxon>
        <taxon>Anoxybacillaceae</taxon>
        <taxon>Anoxybacteroides</taxon>
    </lineage>
</organism>
<proteinExistence type="inferred from homology"/>
<comment type="similarity">
    <text evidence="1">Belongs to the SorC transcriptional regulatory family.</text>
</comment>
<dbReference type="SUPFAM" id="SSF46689">
    <property type="entry name" value="Homeodomain-like"/>
    <property type="match status" value="1"/>
</dbReference>
<dbReference type="RefSeq" id="WP_249218554.1">
    <property type="nucleotide sequence ID" value="NZ_JAGUQN010000002.1"/>
</dbReference>
<feature type="domain" description="Sugar-binding" evidence="5">
    <location>
        <begin position="62"/>
        <end position="307"/>
    </location>
</feature>
<keyword evidence="4" id="KW-0804">Transcription</keyword>
<dbReference type="Pfam" id="PF04198">
    <property type="entry name" value="Sugar-bind"/>
    <property type="match status" value="1"/>
</dbReference>
<dbReference type="InterPro" id="IPR037171">
    <property type="entry name" value="NagB/RpiA_transferase-like"/>
</dbReference>
<name>A0ABD5IZU5_9BACL</name>
<dbReference type="PANTHER" id="PTHR34294:SF1">
    <property type="entry name" value="TRANSCRIPTIONAL REGULATOR LSRR"/>
    <property type="match status" value="1"/>
</dbReference>
<dbReference type="Gene3D" id="1.10.10.60">
    <property type="entry name" value="Homeodomain-like"/>
    <property type="match status" value="1"/>
</dbReference>